<organism evidence="1 2">
    <name type="scientific">Streptomyces nanshensis</name>
    <dbReference type="NCBI Taxonomy" id="518642"/>
    <lineage>
        <taxon>Bacteria</taxon>
        <taxon>Bacillati</taxon>
        <taxon>Actinomycetota</taxon>
        <taxon>Actinomycetes</taxon>
        <taxon>Kitasatosporales</taxon>
        <taxon>Streptomycetaceae</taxon>
        <taxon>Streptomyces</taxon>
    </lineage>
</organism>
<dbReference type="PANTHER" id="PTHR18901">
    <property type="entry name" value="2-DEOXYGLUCOSE-6-PHOSPHATE PHOSPHATASE 2"/>
    <property type="match status" value="1"/>
</dbReference>
<dbReference type="Gene3D" id="1.10.150.240">
    <property type="entry name" value="Putative phosphatase, domain 2"/>
    <property type="match status" value="1"/>
</dbReference>
<dbReference type="PANTHER" id="PTHR18901:SF38">
    <property type="entry name" value="PSEUDOURIDINE-5'-PHOSPHATASE"/>
    <property type="match status" value="1"/>
</dbReference>
<dbReference type="NCBIfam" id="TIGR01509">
    <property type="entry name" value="HAD-SF-IA-v3"/>
    <property type="match status" value="1"/>
</dbReference>
<dbReference type="InterPro" id="IPR006439">
    <property type="entry name" value="HAD-SF_hydro_IA"/>
</dbReference>
<keyword evidence="2" id="KW-1185">Reference proteome</keyword>
<dbReference type="SFLD" id="SFLDS00003">
    <property type="entry name" value="Haloacid_Dehalogenase"/>
    <property type="match status" value="1"/>
</dbReference>
<gene>
    <name evidence="1" type="ORF">AN218_22425</name>
</gene>
<dbReference type="Gene3D" id="3.40.50.1000">
    <property type="entry name" value="HAD superfamily/HAD-like"/>
    <property type="match status" value="1"/>
</dbReference>
<dbReference type="SFLD" id="SFLDG01129">
    <property type="entry name" value="C1.5:_HAD__Beta-PGM__Phosphata"/>
    <property type="match status" value="1"/>
</dbReference>
<name>A0A1E7KZJ5_9ACTN</name>
<evidence type="ECO:0000313" key="2">
    <source>
        <dbReference type="Proteomes" id="UP000176005"/>
    </source>
</evidence>
<dbReference type="SUPFAM" id="SSF56784">
    <property type="entry name" value="HAD-like"/>
    <property type="match status" value="1"/>
</dbReference>
<protein>
    <recommendedName>
        <fullName evidence="3">Hydrolase</fullName>
    </recommendedName>
</protein>
<dbReference type="Pfam" id="PF00702">
    <property type="entry name" value="Hydrolase"/>
    <property type="match status" value="1"/>
</dbReference>
<dbReference type="Proteomes" id="UP000176005">
    <property type="component" value="Unassembled WGS sequence"/>
</dbReference>
<evidence type="ECO:0008006" key="3">
    <source>
        <dbReference type="Google" id="ProtNLM"/>
    </source>
</evidence>
<accession>A0A1E7KZJ5</accession>
<dbReference type="AlphaFoldDB" id="A0A1E7KZJ5"/>
<comment type="caution">
    <text evidence="1">The sequence shown here is derived from an EMBL/GenBank/DDBJ whole genome shotgun (WGS) entry which is preliminary data.</text>
</comment>
<reference evidence="1 2" key="1">
    <citation type="journal article" date="2016" name="Front. Microbiol.">
        <title>Comparative Genomics Analysis of Streptomyces Species Reveals Their Adaptation to the Marine Environment and Their Diversity at the Genomic Level.</title>
        <authorList>
            <person name="Tian X."/>
            <person name="Zhang Z."/>
            <person name="Yang T."/>
            <person name="Chen M."/>
            <person name="Li J."/>
            <person name="Chen F."/>
            <person name="Yang J."/>
            <person name="Li W."/>
            <person name="Zhang B."/>
            <person name="Zhang Z."/>
            <person name="Wu J."/>
            <person name="Zhang C."/>
            <person name="Long L."/>
            <person name="Xiao J."/>
        </authorList>
    </citation>
    <scope>NUCLEOTIDE SEQUENCE [LARGE SCALE GENOMIC DNA]</scope>
    <source>
        <strain evidence="1 2">SCSIO 10429</strain>
    </source>
</reference>
<proteinExistence type="predicted"/>
<evidence type="ECO:0000313" key="1">
    <source>
        <dbReference type="EMBL" id="OEV09335.1"/>
    </source>
</evidence>
<dbReference type="PATRIC" id="fig|518642.10.peg.4729"/>
<dbReference type="InterPro" id="IPR023198">
    <property type="entry name" value="PGP-like_dom2"/>
</dbReference>
<dbReference type="CDD" id="cd07505">
    <property type="entry name" value="HAD_BPGM-like"/>
    <property type="match status" value="1"/>
</dbReference>
<dbReference type="InterPro" id="IPR023214">
    <property type="entry name" value="HAD_sf"/>
</dbReference>
<sequence length="227" mass="23764">MTLPEQRSGAAAVVFDCDGLLVNTQGAWDRAYAALFAHYGRRLAPSDRRGLVGLQLVPLGRRLAELLGRPAEPHVLGQQLYDLVQTNLGAGHAPMPGAVDLVHALAGTRPLAVASNTPAPIVRAYLEPHFDLAAFDAIHGSDTASRPKPAPDVYLDACAAVGADPQRAVALEDSPTGAAAALAAGLYLVGVPSAPDLHFHAHLHVPDLTAPELWELLSIRSSPARTA</sequence>
<dbReference type="InterPro" id="IPR036412">
    <property type="entry name" value="HAD-like_sf"/>
</dbReference>
<dbReference type="EMBL" id="LJGW01000377">
    <property type="protein sequence ID" value="OEV09335.1"/>
    <property type="molecule type" value="Genomic_DNA"/>
</dbReference>